<dbReference type="AlphaFoldDB" id="A0AAD3Y9Y2"/>
<evidence type="ECO:0000313" key="2">
    <source>
        <dbReference type="EMBL" id="GMK55445.1"/>
    </source>
</evidence>
<evidence type="ECO:0000256" key="1">
    <source>
        <dbReference type="SAM" id="MobiDB-lite"/>
    </source>
</evidence>
<name>A0AAD3Y9Y2_9TREE</name>
<reference evidence="2" key="2">
    <citation type="submission" date="2023-06" db="EMBL/GenBank/DDBJ databases">
        <authorList>
            <person name="Kobayashi Y."/>
            <person name="Kayamori A."/>
            <person name="Aoki K."/>
            <person name="Shiwa Y."/>
            <person name="Fujita N."/>
            <person name="Sugita T."/>
            <person name="Iwasaki W."/>
            <person name="Tanaka N."/>
            <person name="Takashima M."/>
        </authorList>
    </citation>
    <scope>NUCLEOTIDE SEQUENCE</scope>
    <source>
        <strain evidence="2">HIS016</strain>
    </source>
</reference>
<sequence length="81" mass="8884">MQTPIPVRHPSQRRPERGHTTTQLAQAAAALATLANLINFQAGTMDTTDTIEQQAHIIFGIGREMDDMRASVARLLAERAC</sequence>
<organism evidence="2 3">
    <name type="scientific">Cutaneotrichosporon spelunceum</name>
    <dbReference type="NCBI Taxonomy" id="1672016"/>
    <lineage>
        <taxon>Eukaryota</taxon>
        <taxon>Fungi</taxon>
        <taxon>Dikarya</taxon>
        <taxon>Basidiomycota</taxon>
        <taxon>Agaricomycotina</taxon>
        <taxon>Tremellomycetes</taxon>
        <taxon>Trichosporonales</taxon>
        <taxon>Trichosporonaceae</taxon>
        <taxon>Cutaneotrichosporon</taxon>
    </lineage>
</organism>
<dbReference type="EMBL" id="BTCM01000002">
    <property type="protein sequence ID" value="GMK55445.1"/>
    <property type="molecule type" value="Genomic_DNA"/>
</dbReference>
<dbReference type="Proteomes" id="UP001222932">
    <property type="component" value="Unassembled WGS sequence"/>
</dbReference>
<gene>
    <name evidence="2" type="ORF">CspeluHIS016_0205010</name>
</gene>
<evidence type="ECO:0000313" key="3">
    <source>
        <dbReference type="Proteomes" id="UP001222932"/>
    </source>
</evidence>
<protein>
    <submittedName>
        <fullName evidence="2">Uncharacterized protein</fullName>
    </submittedName>
</protein>
<proteinExistence type="predicted"/>
<reference evidence="2" key="1">
    <citation type="journal article" date="2023" name="BMC Genomics">
        <title>Chromosome-level genome assemblies of Cutaneotrichosporon spp. (Trichosporonales, Basidiomycota) reveal imbalanced evolution between nucleotide sequences and chromosome synteny.</title>
        <authorList>
            <person name="Kobayashi Y."/>
            <person name="Kayamori A."/>
            <person name="Aoki K."/>
            <person name="Shiwa Y."/>
            <person name="Matsutani M."/>
            <person name="Fujita N."/>
            <person name="Sugita T."/>
            <person name="Iwasaki W."/>
            <person name="Tanaka N."/>
            <person name="Takashima M."/>
        </authorList>
    </citation>
    <scope>NUCLEOTIDE SEQUENCE</scope>
    <source>
        <strain evidence="2">HIS016</strain>
    </source>
</reference>
<keyword evidence="3" id="KW-1185">Reference proteome</keyword>
<feature type="region of interest" description="Disordered" evidence="1">
    <location>
        <begin position="1"/>
        <end position="25"/>
    </location>
</feature>
<comment type="caution">
    <text evidence="2">The sequence shown here is derived from an EMBL/GenBank/DDBJ whole genome shotgun (WGS) entry which is preliminary data.</text>
</comment>
<accession>A0AAD3Y9Y2</accession>